<dbReference type="PANTHER" id="PTHR33755:SF5">
    <property type="entry name" value="TYPE II TOXIN-ANTITOXIN SYSTEM RELE_PARE FAMILY TOXIN"/>
    <property type="match status" value="1"/>
</dbReference>
<reference evidence="3 4" key="1">
    <citation type="submission" date="2009-02" db="EMBL/GenBank/DDBJ databases">
        <title>Sequencing of the draft genome and assembly of Dethiobacter alkaliphilus AHT 1.</title>
        <authorList>
            <consortium name="US DOE Joint Genome Institute (JGI-PGF)"/>
            <person name="Lucas S."/>
            <person name="Copeland A."/>
            <person name="Lapidus A."/>
            <person name="Glavina del Rio T."/>
            <person name="Dalin E."/>
            <person name="Tice H."/>
            <person name="Bruce D."/>
            <person name="Goodwin L."/>
            <person name="Pitluck S."/>
            <person name="Larimer F."/>
            <person name="Land M.L."/>
            <person name="Hauser L."/>
            <person name="Muyzer G."/>
        </authorList>
    </citation>
    <scope>NUCLEOTIDE SEQUENCE [LARGE SCALE GENOMIC DNA]</scope>
    <source>
        <strain evidence="3 4">AHT 1</strain>
    </source>
</reference>
<protein>
    <submittedName>
        <fullName evidence="3">Plasmid stabilization system</fullName>
    </submittedName>
</protein>
<comment type="similarity">
    <text evidence="1">Belongs to the RelE toxin family.</text>
</comment>
<dbReference type="STRING" id="555088.DealDRAFT_0194"/>
<name>C0GCI5_DETAL</name>
<dbReference type="AlphaFoldDB" id="C0GCI5"/>
<dbReference type="InterPro" id="IPR051803">
    <property type="entry name" value="TA_system_RelE-like_toxin"/>
</dbReference>
<dbReference type="Pfam" id="PF05016">
    <property type="entry name" value="ParE_toxin"/>
    <property type="match status" value="1"/>
</dbReference>
<comment type="caution">
    <text evidence="3">The sequence shown here is derived from an EMBL/GenBank/DDBJ whole genome shotgun (WGS) entry which is preliminary data.</text>
</comment>
<dbReference type="PANTHER" id="PTHR33755">
    <property type="entry name" value="TOXIN PARE1-RELATED"/>
    <property type="match status" value="1"/>
</dbReference>
<keyword evidence="2" id="KW-1277">Toxin-antitoxin system</keyword>
<dbReference type="SUPFAM" id="SSF143011">
    <property type="entry name" value="RelE-like"/>
    <property type="match status" value="1"/>
</dbReference>
<dbReference type="NCBIfam" id="TIGR02385">
    <property type="entry name" value="RelE_StbE"/>
    <property type="match status" value="1"/>
</dbReference>
<dbReference type="InterPro" id="IPR035093">
    <property type="entry name" value="RelE/ParE_toxin_dom_sf"/>
</dbReference>
<dbReference type="Gene3D" id="3.30.2310.20">
    <property type="entry name" value="RelE-like"/>
    <property type="match status" value="1"/>
</dbReference>
<evidence type="ECO:0000256" key="1">
    <source>
        <dbReference type="ARBA" id="ARBA00006226"/>
    </source>
</evidence>
<dbReference type="InterPro" id="IPR007712">
    <property type="entry name" value="RelE/ParE_toxin"/>
</dbReference>
<proteinExistence type="inferred from homology"/>
<keyword evidence="4" id="KW-1185">Reference proteome</keyword>
<gene>
    <name evidence="3" type="ORF">DealDRAFT_0194</name>
</gene>
<evidence type="ECO:0000256" key="2">
    <source>
        <dbReference type="ARBA" id="ARBA00022649"/>
    </source>
</evidence>
<organism evidence="3 4">
    <name type="scientific">Dethiobacter alkaliphilus AHT 1</name>
    <dbReference type="NCBI Taxonomy" id="555088"/>
    <lineage>
        <taxon>Bacteria</taxon>
        <taxon>Bacillati</taxon>
        <taxon>Bacillota</taxon>
        <taxon>Dethiobacteria</taxon>
        <taxon>Dethiobacterales</taxon>
        <taxon>Dethiobacteraceae</taxon>
        <taxon>Dethiobacter</taxon>
    </lineage>
</organism>
<evidence type="ECO:0000313" key="3">
    <source>
        <dbReference type="EMBL" id="EEG78920.1"/>
    </source>
</evidence>
<dbReference type="OrthoDB" id="5574284at2"/>
<dbReference type="eggNOG" id="COG3668">
    <property type="taxonomic scope" value="Bacteria"/>
</dbReference>
<accession>C0GCI5</accession>
<evidence type="ECO:0000313" key="4">
    <source>
        <dbReference type="Proteomes" id="UP000006443"/>
    </source>
</evidence>
<sequence length="108" mass="12913">MSEELYSVVWTKTALQDLQSIIRYISSHSNRQAKNIYVEIKEHVKDLRQLPFRGRVVPELQFFGVLIYRELIVKPWRIIYKLEGKNVWILAVIDGRRNVEDILFNRLV</sequence>
<dbReference type="EMBL" id="ACJM01000001">
    <property type="protein sequence ID" value="EEG78920.1"/>
    <property type="molecule type" value="Genomic_DNA"/>
</dbReference>
<dbReference type="Proteomes" id="UP000006443">
    <property type="component" value="Unassembled WGS sequence"/>
</dbReference>